<sequence length="323" mass="33919">MFVSLALTALLVEVAVGYPQVLVQRIGHPVMWMGALIAWADRRWNQGEASHAVRRARGVGLVVLLIVAMMAIGLAATWAMQAVVGEPAATTVLGLLASSLLAQRSLDTHVAAVAAGLENEGIDGGRRAVAMIVGRDPESLSEAGVSRAAVESLAENFSDGVVAPLLWLVVGGLPGILIYKAINTADSMIGHLSERHRAFGWAAARLDDLVNLPASRLSALWIAAAAACVPKASSAAALETVGHDASKHRSPNAGWPEAAMAGALGLRLAGPRVYHGHLVTDAWMGHGRADLDASDIRRALRLYRLACLIQALFIAGLFLVRVL</sequence>
<keyword evidence="6 9" id="KW-0812">Transmembrane</keyword>
<comment type="pathway">
    <text evidence="2 9">Cofactor biosynthesis; adenosylcobalamin biosynthesis.</text>
</comment>
<evidence type="ECO:0000313" key="11">
    <source>
        <dbReference type="Proteomes" id="UP001431010"/>
    </source>
</evidence>
<evidence type="ECO:0000256" key="8">
    <source>
        <dbReference type="ARBA" id="ARBA00023136"/>
    </source>
</evidence>
<evidence type="ECO:0000256" key="6">
    <source>
        <dbReference type="ARBA" id="ARBA00022692"/>
    </source>
</evidence>
<name>A0ABY3RBG2_9BRAD</name>
<keyword evidence="7 9" id="KW-1133">Transmembrane helix</keyword>
<evidence type="ECO:0000256" key="1">
    <source>
        <dbReference type="ARBA" id="ARBA00004651"/>
    </source>
</evidence>
<evidence type="ECO:0000256" key="9">
    <source>
        <dbReference type="HAMAP-Rule" id="MF_00024"/>
    </source>
</evidence>
<evidence type="ECO:0000256" key="7">
    <source>
        <dbReference type="ARBA" id="ARBA00022989"/>
    </source>
</evidence>
<keyword evidence="5 9" id="KW-0169">Cobalamin biosynthesis</keyword>
<dbReference type="HAMAP" id="MF_00024">
    <property type="entry name" value="CobD_CbiB"/>
    <property type="match status" value="1"/>
</dbReference>
<accession>A0ABY3RBG2</accession>
<evidence type="ECO:0000256" key="2">
    <source>
        <dbReference type="ARBA" id="ARBA00004953"/>
    </source>
</evidence>
<feature type="transmembrane region" description="Helical" evidence="9">
    <location>
        <begin position="302"/>
        <end position="320"/>
    </location>
</feature>
<evidence type="ECO:0000256" key="5">
    <source>
        <dbReference type="ARBA" id="ARBA00022573"/>
    </source>
</evidence>
<comment type="similarity">
    <text evidence="3 9">Belongs to the CobD/CbiB family.</text>
</comment>
<protein>
    <recommendedName>
        <fullName evidence="9">Cobalamin biosynthesis protein CobD</fullName>
    </recommendedName>
</protein>
<organism evidence="10 11">
    <name type="scientific">Bradyrhizobium ontarionense</name>
    <dbReference type="NCBI Taxonomy" id="2898149"/>
    <lineage>
        <taxon>Bacteria</taxon>
        <taxon>Pseudomonadati</taxon>
        <taxon>Pseudomonadota</taxon>
        <taxon>Alphaproteobacteria</taxon>
        <taxon>Hyphomicrobiales</taxon>
        <taxon>Nitrobacteraceae</taxon>
        <taxon>Bradyrhizobium</taxon>
    </lineage>
</organism>
<keyword evidence="8 9" id="KW-0472">Membrane</keyword>
<dbReference type="RefSeq" id="WP_231321812.1">
    <property type="nucleotide sequence ID" value="NZ_CP088156.1"/>
</dbReference>
<keyword evidence="4 9" id="KW-1003">Cell membrane</keyword>
<dbReference type="PANTHER" id="PTHR34308:SF1">
    <property type="entry name" value="COBALAMIN BIOSYNTHESIS PROTEIN CBIB"/>
    <property type="match status" value="1"/>
</dbReference>
<dbReference type="PANTHER" id="PTHR34308">
    <property type="entry name" value="COBALAMIN BIOSYNTHESIS PROTEIN CBIB"/>
    <property type="match status" value="1"/>
</dbReference>
<dbReference type="InterPro" id="IPR004485">
    <property type="entry name" value="Cobalamin_biosynth_CobD/CbiB"/>
</dbReference>
<proteinExistence type="inferred from homology"/>
<comment type="subcellular location">
    <subcellularLocation>
        <location evidence="1 9">Cell membrane</location>
        <topology evidence="1 9">Multi-pass membrane protein</topology>
    </subcellularLocation>
</comment>
<evidence type="ECO:0000313" key="10">
    <source>
        <dbReference type="EMBL" id="UFZ04704.1"/>
    </source>
</evidence>
<dbReference type="EMBL" id="CP088156">
    <property type="protein sequence ID" value="UFZ04704.1"/>
    <property type="molecule type" value="Genomic_DNA"/>
</dbReference>
<comment type="function">
    <text evidence="9">Converts cobyric acid to cobinamide by the addition of aminopropanol on the F carboxylic group.</text>
</comment>
<dbReference type="Pfam" id="PF03186">
    <property type="entry name" value="CobD_Cbib"/>
    <property type="match status" value="1"/>
</dbReference>
<gene>
    <name evidence="10" type="primary">cbiB</name>
    <name evidence="9" type="synonym">cobD</name>
    <name evidence="10" type="ORF">LQG66_36945</name>
</gene>
<feature type="transmembrane region" description="Helical" evidence="9">
    <location>
        <begin position="161"/>
        <end position="179"/>
    </location>
</feature>
<reference evidence="10" key="1">
    <citation type="journal article" date="2024" name="Antonie Van Leeuwenhoek">
        <title>Bradyrhizobium ontarionense sp. nov., a novel bacterial symbiont isolated from Aeschynomene indica (Indian jointvetch), harbours photosynthesis, nitrogen fixation and nitrous oxide (N2O) reductase genes.</title>
        <authorList>
            <person name="Bromfield E.S.P."/>
            <person name="Cloutier S."/>
        </authorList>
    </citation>
    <scope>NUCLEOTIDE SEQUENCE</scope>
    <source>
        <strain evidence="10">A19</strain>
    </source>
</reference>
<evidence type="ECO:0000256" key="3">
    <source>
        <dbReference type="ARBA" id="ARBA00006263"/>
    </source>
</evidence>
<evidence type="ECO:0000256" key="4">
    <source>
        <dbReference type="ARBA" id="ARBA00022475"/>
    </source>
</evidence>
<feature type="transmembrane region" description="Helical" evidence="9">
    <location>
        <begin position="56"/>
        <end position="80"/>
    </location>
</feature>
<comment type="caution">
    <text evidence="9">Lacks conserved residue(s) required for the propagation of feature annotation.</text>
</comment>
<keyword evidence="11" id="KW-1185">Reference proteome</keyword>
<dbReference type="NCBIfam" id="TIGR00380">
    <property type="entry name" value="cobal_cbiB"/>
    <property type="match status" value="1"/>
</dbReference>
<dbReference type="Proteomes" id="UP001431010">
    <property type="component" value="Chromosome"/>
</dbReference>